<reference evidence="3 4" key="1">
    <citation type="submission" date="2014-03" db="EMBL/GenBank/DDBJ databases">
        <title>The genome of Kluyveromyces dobzhanskii.</title>
        <authorList>
            <person name="Nystedt B."/>
            <person name="Astrom S."/>
        </authorList>
    </citation>
    <scope>NUCLEOTIDE SEQUENCE [LARGE SCALE GENOMIC DNA]</scope>
    <source>
        <strain evidence="3 4">CBS 2104</strain>
    </source>
</reference>
<sequence>MEKAIIDAREQLGVQNAKEALKTLKPFRKSLPNAGKEQLELIQVFADAYLENGQVEKAYSLIQKSCQLDADGKIGGCAKFFSLGQITGGPDGISIIMKGIENISAIAGDSLSQEQAAMMVNGLLAMIEIWMTDLCMEQEAETECEELISKAMEISEGKSSEVWSVLGSIKISQQKFSEASEAFTKAWEFFQLKKSYIEEQLTQGAVSSHAEYLELLQPAISLAKMCIEMGLYEISLQIVGTIKEIDEDNLENYYLEGFTHYLVAKLEQFRQQNPSLQLSPDNIYEFNTHLQELPLDIGNELLKETIYDARAALSFACKISENADPDDEVAKEITEGAAALLNELGGALDVTELMKLKGGEEVTAVDEIDIDDLE</sequence>
<keyword evidence="2" id="KW-0802">TPR repeat</keyword>
<dbReference type="GO" id="GO:0030150">
    <property type="term" value="P:protein import into mitochondrial matrix"/>
    <property type="evidence" value="ECO:0007669"/>
    <property type="project" value="TreeGrafter"/>
</dbReference>
<keyword evidence="4" id="KW-1185">Reference proteome</keyword>
<dbReference type="GO" id="GO:0045039">
    <property type="term" value="P:protein insertion into mitochondrial inner membrane"/>
    <property type="evidence" value="ECO:0007669"/>
    <property type="project" value="TreeGrafter"/>
</dbReference>
<gene>
    <name evidence="3" type="ORF">KLDO_g2288</name>
</gene>
<comment type="caution">
    <text evidence="3">The sequence shown here is derived from an EMBL/GenBank/DDBJ whole genome shotgun (WGS) entry which is preliminary data.</text>
</comment>
<dbReference type="Proteomes" id="UP000031516">
    <property type="component" value="Unassembled WGS sequence"/>
</dbReference>
<evidence type="ECO:0000313" key="4">
    <source>
        <dbReference type="Proteomes" id="UP000031516"/>
    </source>
</evidence>
<dbReference type="AlphaFoldDB" id="A0A0A8L522"/>
<proteinExistence type="predicted"/>
<dbReference type="OrthoDB" id="1914839at2759"/>
<evidence type="ECO:0000313" key="3">
    <source>
        <dbReference type="EMBL" id="CDO94002.1"/>
    </source>
</evidence>
<name>A0A0A8L522_9SACH</name>
<protein>
    <submittedName>
        <fullName evidence="3">WGS project CCBQ000000000 data, contig 00102</fullName>
    </submittedName>
</protein>
<dbReference type="GO" id="GO:0008320">
    <property type="term" value="F:protein transmembrane transporter activity"/>
    <property type="evidence" value="ECO:0007669"/>
    <property type="project" value="TreeGrafter"/>
</dbReference>
<keyword evidence="1" id="KW-0677">Repeat</keyword>
<dbReference type="InterPro" id="IPR011990">
    <property type="entry name" value="TPR-like_helical_dom_sf"/>
</dbReference>
<evidence type="ECO:0000256" key="1">
    <source>
        <dbReference type="ARBA" id="ARBA00022737"/>
    </source>
</evidence>
<dbReference type="GO" id="GO:0030943">
    <property type="term" value="F:mitochondrion targeting sequence binding"/>
    <property type="evidence" value="ECO:0007669"/>
    <property type="project" value="TreeGrafter"/>
</dbReference>
<dbReference type="EMBL" id="CCBQ010000027">
    <property type="protein sequence ID" value="CDO94002.1"/>
    <property type="molecule type" value="Genomic_DNA"/>
</dbReference>
<dbReference type="Gene3D" id="1.25.40.10">
    <property type="entry name" value="Tetratricopeptide repeat domain"/>
    <property type="match status" value="1"/>
</dbReference>
<dbReference type="PANTHER" id="PTHR46208:SF2">
    <property type="entry name" value="ASSEMBLY CHAPERONE OF RPL4"/>
    <property type="match status" value="1"/>
</dbReference>
<accession>A0A0A8L522</accession>
<dbReference type="CDD" id="cd24142">
    <property type="entry name" value="ACL4-like"/>
    <property type="match status" value="1"/>
</dbReference>
<evidence type="ECO:0000256" key="2">
    <source>
        <dbReference type="ARBA" id="ARBA00022803"/>
    </source>
</evidence>
<organism evidence="3 4">
    <name type="scientific">Kluyveromyces dobzhanskii CBS 2104</name>
    <dbReference type="NCBI Taxonomy" id="1427455"/>
    <lineage>
        <taxon>Eukaryota</taxon>
        <taxon>Fungi</taxon>
        <taxon>Dikarya</taxon>
        <taxon>Ascomycota</taxon>
        <taxon>Saccharomycotina</taxon>
        <taxon>Saccharomycetes</taxon>
        <taxon>Saccharomycetales</taxon>
        <taxon>Saccharomycetaceae</taxon>
        <taxon>Kluyveromyces</taxon>
    </lineage>
</organism>
<dbReference type="GO" id="GO:0005741">
    <property type="term" value="C:mitochondrial outer membrane"/>
    <property type="evidence" value="ECO:0007669"/>
    <property type="project" value="TreeGrafter"/>
</dbReference>
<dbReference type="SUPFAM" id="SSF48452">
    <property type="entry name" value="TPR-like"/>
    <property type="match status" value="1"/>
</dbReference>
<dbReference type="PANTHER" id="PTHR46208">
    <property type="entry name" value="MITOCHONDRIAL IMPORT RECEPTOR SUBUNIT TOM70"/>
    <property type="match status" value="1"/>
</dbReference>